<evidence type="ECO:0000256" key="16">
    <source>
        <dbReference type="ARBA" id="ARBA00025707"/>
    </source>
</evidence>
<keyword evidence="6" id="KW-0812">Transmembrane</keyword>
<keyword evidence="15 18" id="KW-0449">Lipoprotein</keyword>
<name>A0A0A2VZM4_BEABA</name>
<evidence type="ECO:0000256" key="15">
    <source>
        <dbReference type="ARBA" id="ARBA00023288"/>
    </source>
</evidence>
<keyword evidence="5" id="KW-0444">Lipid biosynthesis</keyword>
<dbReference type="GO" id="GO:0008715">
    <property type="term" value="F:CDP-diacylglycerol diphosphatase activity"/>
    <property type="evidence" value="ECO:0007669"/>
    <property type="project" value="InterPro"/>
</dbReference>
<evidence type="ECO:0000256" key="7">
    <source>
        <dbReference type="ARBA" id="ARBA00022729"/>
    </source>
</evidence>
<evidence type="ECO:0000313" key="18">
    <source>
        <dbReference type="EMBL" id="KGQ13366.1"/>
    </source>
</evidence>
<dbReference type="Pfam" id="PF03180">
    <property type="entry name" value="Lipoprotein_9"/>
    <property type="match status" value="1"/>
</dbReference>
<dbReference type="InterPro" id="IPR002178">
    <property type="entry name" value="PTS_EIIA_type-2_dom"/>
</dbReference>
<keyword evidence="14" id="KW-1208">Phospholipid metabolism</keyword>
<dbReference type="Pfam" id="PF02611">
    <property type="entry name" value="CDH"/>
    <property type="match status" value="1"/>
</dbReference>
<dbReference type="InterPro" id="IPR036265">
    <property type="entry name" value="HIT-like_sf"/>
</dbReference>
<evidence type="ECO:0000256" key="13">
    <source>
        <dbReference type="ARBA" id="ARBA00023209"/>
    </source>
</evidence>
<dbReference type="PROSITE" id="PS51094">
    <property type="entry name" value="PTS_EIIA_TYPE_2"/>
    <property type="match status" value="1"/>
</dbReference>
<evidence type="ECO:0000259" key="17">
    <source>
        <dbReference type="PROSITE" id="PS51094"/>
    </source>
</evidence>
<dbReference type="GO" id="GO:0008654">
    <property type="term" value="P:phospholipid biosynthetic process"/>
    <property type="evidence" value="ECO:0007669"/>
    <property type="project" value="UniProtKB-KW"/>
</dbReference>
<dbReference type="InterPro" id="IPR004872">
    <property type="entry name" value="Lipoprotein_NlpA"/>
</dbReference>
<feature type="domain" description="PTS EIIA type-2" evidence="17">
    <location>
        <begin position="465"/>
        <end position="612"/>
    </location>
</feature>
<dbReference type="SUPFAM" id="SSF54197">
    <property type="entry name" value="HIT-like"/>
    <property type="match status" value="1"/>
</dbReference>
<evidence type="ECO:0000313" key="19">
    <source>
        <dbReference type="Proteomes" id="UP000030106"/>
    </source>
</evidence>
<evidence type="ECO:0000256" key="12">
    <source>
        <dbReference type="ARBA" id="ARBA00023139"/>
    </source>
</evidence>
<comment type="caution">
    <text evidence="18">The sequence shown here is derived from an EMBL/GenBank/DDBJ whole genome shotgun (WGS) entry which is preliminary data.</text>
</comment>
<proteinExistence type="predicted"/>
<keyword evidence="8" id="KW-0378">Hydrolase</keyword>
<dbReference type="CDD" id="cd13598">
    <property type="entry name" value="PBP2_lipoprotein_IlpA_like"/>
    <property type="match status" value="1"/>
</dbReference>
<keyword evidence="4" id="KW-1003">Cell membrane</keyword>
<dbReference type="HOGENOM" id="CLU_443408_0_0_1"/>
<dbReference type="EMBL" id="ANFO01000044">
    <property type="protein sequence ID" value="KGQ13366.1"/>
    <property type="molecule type" value="Genomic_DNA"/>
</dbReference>
<dbReference type="SUPFAM" id="SSF53850">
    <property type="entry name" value="Periplasmic binding protein-like II"/>
    <property type="match status" value="1"/>
</dbReference>
<dbReference type="InterPro" id="IPR016152">
    <property type="entry name" value="PTrfase/Anion_transptr"/>
</dbReference>
<dbReference type="SUPFAM" id="SSF55804">
    <property type="entry name" value="Phoshotransferase/anion transport protein"/>
    <property type="match status" value="1"/>
</dbReference>
<keyword evidence="11" id="KW-0472">Membrane</keyword>
<sequence>MRTNAVTSLVSASLCRGLLLLGIFLLVGCARSDALWGVVDKVCMTNYQQTSSPAPCQQIYMPEGKAHGFSVIQNPRYPYHFILVPTAKLTGIESPELAAEGRTDYFGYAWIMRRLLAWQYGAPVPDDALGLAINSAYGRSQNQLHIHLTCLREDVRRQMLAERPFITEEWRPLPDKLLRYTCVASHFHLTPEQLAEWGVAVIPTTYGEQKGFILLTTRRGWDRNNRASVEALLDKECADANHIKVGISAGIDQPLWDTVKKVAKEKYNLDVEVVTFTDYVLPNSALSSGDIDANSFQHGPYLDKQIKERGYKLAAVGNTFVYPIAGYSRKIKSVSELKDGAQVAVPNDPTNLGRSLLLLQTQGLIKLKDNVGLLPTSLDIVANPKHLKIVEVEAAQLTRAIDDDKIDLAIINTNYSSQIGLTPAKNGLFVEDKNSPYVNIIVAREDNKDSDNVKNLVKAYQTDEVAAAADKIYHGDAVKGWAQDWRHAMQLAGDLLTKNGYTTNDYTKEMIHAVDTLGPYIVVAPGIALAHSRPAPSVIKTGLSVTTLVEPINFGSEENDPVEIVFGLCATDSHSHIQIISRLVAFLDNEENIEFLKRCTNSSDVWLAINRIEEGV</sequence>
<evidence type="ECO:0000256" key="3">
    <source>
        <dbReference type="ARBA" id="ARBA00005189"/>
    </source>
</evidence>
<comment type="pathway">
    <text evidence="16">Phospholipid metabolism.</text>
</comment>
<dbReference type="AlphaFoldDB" id="A0A0A2VZM4"/>
<gene>
    <name evidence="18" type="ORF">BBAD15_g902</name>
</gene>
<dbReference type="Pfam" id="PF00359">
    <property type="entry name" value="PTS_EIIA_2"/>
    <property type="match status" value="1"/>
</dbReference>
<dbReference type="PANTHER" id="PTHR30429">
    <property type="entry name" value="D-METHIONINE-BINDING LIPOPROTEIN METQ"/>
    <property type="match status" value="1"/>
</dbReference>
<evidence type="ECO:0000256" key="4">
    <source>
        <dbReference type="ARBA" id="ARBA00022475"/>
    </source>
</evidence>
<dbReference type="FunFam" id="3.40.190.10:FF:000016">
    <property type="entry name" value="Lipoprotein"/>
    <property type="match status" value="1"/>
</dbReference>
<reference evidence="18 19" key="1">
    <citation type="submission" date="2012-10" db="EMBL/GenBank/DDBJ databases">
        <title>Genome sequencing and analysis of entomopathogenic fungi Beauveria bassiana D1-5.</title>
        <authorList>
            <person name="Li Q."/>
            <person name="Wang L."/>
            <person name="Zhang Z."/>
            <person name="Wang Q."/>
            <person name="Ren J."/>
            <person name="Wang M."/>
            <person name="Xu W."/>
            <person name="Wang J."/>
            <person name="Lu Y."/>
            <person name="Du Q."/>
            <person name="Sun Z."/>
        </authorList>
    </citation>
    <scope>NUCLEOTIDE SEQUENCE [LARGE SCALE GENOMIC DNA]</scope>
    <source>
        <strain evidence="18 19">D1-5</strain>
    </source>
</reference>
<protein>
    <submittedName>
        <fullName evidence="18">D-methionine-binding lipoprotein metQ</fullName>
    </submittedName>
</protein>
<evidence type="ECO:0000256" key="9">
    <source>
        <dbReference type="ARBA" id="ARBA00022989"/>
    </source>
</evidence>
<dbReference type="Gene3D" id="3.40.930.10">
    <property type="entry name" value="Mannitol-specific EII, Chain A"/>
    <property type="match status" value="1"/>
</dbReference>
<dbReference type="CDD" id="cd00211">
    <property type="entry name" value="PTS_IIA_fru"/>
    <property type="match status" value="1"/>
</dbReference>
<keyword evidence="7" id="KW-0732">Signal</keyword>
<evidence type="ECO:0000256" key="11">
    <source>
        <dbReference type="ARBA" id="ARBA00023136"/>
    </source>
</evidence>
<evidence type="ECO:0000256" key="1">
    <source>
        <dbReference type="ARBA" id="ARBA00004162"/>
    </source>
</evidence>
<dbReference type="Proteomes" id="UP000030106">
    <property type="component" value="Unassembled WGS sequence"/>
</dbReference>
<evidence type="ECO:0000256" key="6">
    <source>
        <dbReference type="ARBA" id="ARBA00022692"/>
    </source>
</evidence>
<keyword evidence="13" id="KW-0594">Phospholipid biosynthesis</keyword>
<dbReference type="Gene3D" id="3.40.190.10">
    <property type="entry name" value="Periplasmic binding protein-like II"/>
    <property type="match status" value="2"/>
</dbReference>
<comment type="subcellular location">
    <subcellularLocation>
        <location evidence="1">Cell membrane</location>
        <topology evidence="1">Single-pass membrane protein</topology>
    </subcellularLocation>
    <subcellularLocation>
        <location evidence="2">Membrane</location>
        <topology evidence="2">Lipid-anchor</topology>
    </subcellularLocation>
</comment>
<dbReference type="NCBIfam" id="TIGR00363">
    <property type="entry name" value="MetQ/NlpA family lipoprotein"/>
    <property type="match status" value="1"/>
</dbReference>
<comment type="pathway">
    <text evidence="3">Lipid metabolism.</text>
</comment>
<evidence type="ECO:0000256" key="14">
    <source>
        <dbReference type="ARBA" id="ARBA00023264"/>
    </source>
</evidence>
<organism evidence="18 19">
    <name type="scientific">Beauveria bassiana D1-5</name>
    <dbReference type="NCBI Taxonomy" id="1245745"/>
    <lineage>
        <taxon>Eukaryota</taxon>
        <taxon>Fungi</taxon>
        <taxon>Dikarya</taxon>
        <taxon>Ascomycota</taxon>
        <taxon>Pezizomycotina</taxon>
        <taxon>Sordariomycetes</taxon>
        <taxon>Hypocreomycetidae</taxon>
        <taxon>Hypocreales</taxon>
        <taxon>Cordycipitaceae</taxon>
        <taxon>Beauveria</taxon>
    </lineage>
</organism>
<evidence type="ECO:0000256" key="2">
    <source>
        <dbReference type="ARBA" id="ARBA00004635"/>
    </source>
</evidence>
<dbReference type="NCBIfam" id="NF008285">
    <property type="entry name" value="PRK11063.1"/>
    <property type="match status" value="1"/>
</dbReference>
<dbReference type="GO" id="GO:0005886">
    <property type="term" value="C:plasma membrane"/>
    <property type="evidence" value="ECO:0007669"/>
    <property type="project" value="UniProtKB-SubCell"/>
</dbReference>
<keyword evidence="10" id="KW-0443">Lipid metabolism</keyword>
<keyword evidence="12" id="KW-0564">Palmitate</keyword>
<evidence type="ECO:0000256" key="10">
    <source>
        <dbReference type="ARBA" id="ARBA00023098"/>
    </source>
</evidence>
<keyword evidence="9" id="KW-1133">Transmembrane helix</keyword>
<evidence type="ECO:0000256" key="5">
    <source>
        <dbReference type="ARBA" id="ARBA00022516"/>
    </source>
</evidence>
<dbReference type="Gene3D" id="3.30.428.30">
    <property type="entry name" value="HIT family - CDH-like"/>
    <property type="match status" value="1"/>
</dbReference>
<dbReference type="PROSITE" id="PS51257">
    <property type="entry name" value="PROKAR_LIPOPROTEIN"/>
    <property type="match status" value="1"/>
</dbReference>
<accession>A0A0A2VZM4</accession>
<dbReference type="InterPro" id="IPR003763">
    <property type="entry name" value="CDP-diacylglyc_Pase"/>
</dbReference>
<dbReference type="PANTHER" id="PTHR30429:SF1">
    <property type="entry name" value="D-METHIONINE-BINDING LIPOPROTEIN METQ-RELATED"/>
    <property type="match status" value="1"/>
</dbReference>
<evidence type="ECO:0000256" key="8">
    <source>
        <dbReference type="ARBA" id="ARBA00022801"/>
    </source>
</evidence>